<reference evidence="2" key="1">
    <citation type="submission" date="2020-01" db="EMBL/GenBank/DDBJ databases">
        <authorList>
            <person name="Qin S."/>
        </authorList>
    </citation>
    <scope>NUCLEOTIDE SEQUENCE</scope>
    <source>
        <strain evidence="2">CVir17-16-YZ6g</strain>
        <plasmid evidence="2">p17-15-vir-like</plasmid>
    </source>
</reference>
<dbReference type="EMBL" id="MN956836">
    <property type="protein sequence ID" value="QTX14407.1"/>
    <property type="molecule type" value="Genomic_DNA"/>
</dbReference>
<keyword evidence="2" id="KW-0614">Plasmid</keyword>
<organism evidence="2">
    <name type="scientific">Klebsiella pneumoniae</name>
    <dbReference type="NCBI Taxonomy" id="573"/>
    <lineage>
        <taxon>Bacteria</taxon>
        <taxon>Pseudomonadati</taxon>
        <taxon>Pseudomonadota</taxon>
        <taxon>Gammaproteobacteria</taxon>
        <taxon>Enterobacterales</taxon>
        <taxon>Enterobacteriaceae</taxon>
        <taxon>Klebsiella/Raoultella group</taxon>
        <taxon>Klebsiella</taxon>
        <taxon>Klebsiella pneumoniae complex</taxon>
    </lineage>
</organism>
<geneLocation type="plasmid" evidence="2">
    <name>p17-15-vir-like</name>
</geneLocation>
<protein>
    <submittedName>
        <fullName evidence="2">Single-stranded DNA-binding protein</fullName>
    </submittedName>
</protein>
<proteinExistence type="predicted"/>
<evidence type="ECO:0000256" key="1">
    <source>
        <dbReference type="SAM" id="MobiDB-lite"/>
    </source>
</evidence>
<feature type="compositionally biased region" description="Low complexity" evidence="1">
    <location>
        <begin position="26"/>
        <end position="38"/>
    </location>
</feature>
<feature type="region of interest" description="Disordered" evidence="1">
    <location>
        <begin position="1"/>
        <end position="38"/>
    </location>
</feature>
<name>A0A8B0SX14_KLEPN</name>
<evidence type="ECO:0000313" key="2">
    <source>
        <dbReference type="EMBL" id="QTX14407.1"/>
    </source>
</evidence>
<dbReference type="AlphaFoldDB" id="A0A8B0SX14"/>
<feature type="region of interest" description="Disordered" evidence="1">
    <location>
        <begin position="108"/>
        <end position="140"/>
    </location>
</feature>
<keyword evidence="2" id="KW-0238">DNA-binding</keyword>
<accession>A0A8B0SX14</accession>
<sequence length="140" mass="15340">MLRPFRPRRFHRAGDKAAGTLQGNAVSRPRSSSLRRVPAPFPLGRITRLSPFAGAETSTTRLAVPGTAEPFRNKFFSRPFRCRFIRPKKISRSPPDICTGPCSFTPLAANGSQTGEVNTGGQVQQVPAQSQKPRPRQLNG</sequence>
<feature type="compositionally biased region" description="Basic residues" evidence="1">
    <location>
        <begin position="1"/>
        <end position="11"/>
    </location>
</feature>
<feature type="compositionally biased region" description="Polar residues" evidence="1">
    <location>
        <begin position="110"/>
        <end position="140"/>
    </location>
</feature>
<dbReference type="GO" id="GO:0003677">
    <property type="term" value="F:DNA binding"/>
    <property type="evidence" value="ECO:0007669"/>
    <property type="project" value="UniProtKB-KW"/>
</dbReference>